<feature type="domain" description="LysM" evidence="3">
    <location>
        <begin position="201"/>
        <end position="258"/>
    </location>
</feature>
<dbReference type="InterPro" id="IPR018392">
    <property type="entry name" value="LysM"/>
</dbReference>
<evidence type="ECO:0000259" key="3">
    <source>
        <dbReference type="PROSITE" id="PS51782"/>
    </source>
</evidence>
<gene>
    <name evidence="4" type="ORF">ACFFP1_06400</name>
</gene>
<dbReference type="RefSeq" id="WP_234748136.1">
    <property type="nucleotide sequence ID" value="NZ_BAAAWN010000001.1"/>
</dbReference>
<dbReference type="InterPro" id="IPR036779">
    <property type="entry name" value="LysM_dom_sf"/>
</dbReference>
<evidence type="ECO:0000256" key="1">
    <source>
        <dbReference type="SAM" id="MobiDB-lite"/>
    </source>
</evidence>
<evidence type="ECO:0000313" key="5">
    <source>
        <dbReference type="Proteomes" id="UP001589702"/>
    </source>
</evidence>
<dbReference type="Gene3D" id="3.10.350.10">
    <property type="entry name" value="LysM domain"/>
    <property type="match status" value="1"/>
</dbReference>
<comment type="caution">
    <text evidence="4">The sequence shown here is derived from an EMBL/GenBank/DDBJ whole genome shotgun (WGS) entry which is preliminary data.</text>
</comment>
<dbReference type="EMBL" id="JBHMBC010000007">
    <property type="protein sequence ID" value="MFB9819128.1"/>
    <property type="molecule type" value="Genomic_DNA"/>
</dbReference>
<evidence type="ECO:0000256" key="2">
    <source>
        <dbReference type="SAM" id="Phobius"/>
    </source>
</evidence>
<dbReference type="CDD" id="cd00118">
    <property type="entry name" value="LysM"/>
    <property type="match status" value="1"/>
</dbReference>
<feature type="region of interest" description="Disordered" evidence="1">
    <location>
        <begin position="126"/>
        <end position="202"/>
    </location>
</feature>
<dbReference type="PROSITE" id="PS51782">
    <property type="entry name" value="LYSM"/>
    <property type="match status" value="1"/>
</dbReference>
<feature type="compositionally biased region" description="Low complexity" evidence="1">
    <location>
        <begin position="147"/>
        <end position="161"/>
    </location>
</feature>
<feature type="transmembrane region" description="Helical" evidence="2">
    <location>
        <begin position="12"/>
        <end position="33"/>
    </location>
</feature>
<organism evidence="4 5">
    <name type="scientific">Arthrobacter ramosus</name>
    <dbReference type="NCBI Taxonomy" id="1672"/>
    <lineage>
        <taxon>Bacteria</taxon>
        <taxon>Bacillati</taxon>
        <taxon>Actinomycetota</taxon>
        <taxon>Actinomycetes</taxon>
        <taxon>Micrococcales</taxon>
        <taxon>Micrococcaceae</taxon>
        <taxon>Arthrobacter</taxon>
    </lineage>
</organism>
<dbReference type="Proteomes" id="UP001589702">
    <property type="component" value="Unassembled WGS sequence"/>
</dbReference>
<keyword evidence="5" id="KW-1185">Reference proteome</keyword>
<sequence>MEQTNRPARRDVAMAATILVLALLLAVTGLILVDRWHSAAGRLQVPMFEDLLGFVATAAGLGIGVWWIATFLLAMAAALLQQSGKDRCASATAKLSPAFMRRLAVAILGLNLVGIPVANASPEQLEPAWSPANGSAPSGGISAEWIPSSSPSPHLPVVPSLESGSSEIDPHWQPRAPAAEPGLLGTRPQRAAEQSASPNQGEVVVKRGDSLWSIAARQLGPLASDVDIALQWPKWYAANRNVIGDDPGLLVPGQILQAPPK</sequence>
<evidence type="ECO:0000313" key="4">
    <source>
        <dbReference type="EMBL" id="MFB9819128.1"/>
    </source>
</evidence>
<accession>A0ABV5XWK9</accession>
<proteinExistence type="predicted"/>
<feature type="transmembrane region" description="Helical" evidence="2">
    <location>
        <begin position="53"/>
        <end position="79"/>
    </location>
</feature>
<keyword evidence="2" id="KW-0812">Transmembrane</keyword>
<keyword evidence="2" id="KW-0472">Membrane</keyword>
<protein>
    <submittedName>
        <fullName evidence="4">LysM peptidoglycan-binding domain-containing protein</fullName>
    </submittedName>
</protein>
<keyword evidence="2" id="KW-1133">Transmembrane helix</keyword>
<dbReference type="Pfam" id="PF01476">
    <property type="entry name" value="LysM"/>
    <property type="match status" value="1"/>
</dbReference>
<name>A0ABV5XWK9_ARTRM</name>
<reference evidence="4 5" key="1">
    <citation type="submission" date="2024-09" db="EMBL/GenBank/DDBJ databases">
        <authorList>
            <person name="Sun Q."/>
            <person name="Mori K."/>
        </authorList>
    </citation>
    <scope>NUCLEOTIDE SEQUENCE [LARGE SCALE GENOMIC DNA]</scope>
    <source>
        <strain evidence="4 5">JCM 1334</strain>
    </source>
</reference>